<accession>A0A7W4J9B4</accession>
<keyword evidence="1" id="KW-0472">Membrane</keyword>
<gene>
    <name evidence="3" type="ORF">HLH21_14225</name>
</gene>
<evidence type="ECO:0000313" key="3">
    <source>
        <dbReference type="EMBL" id="MBB2177063.1"/>
    </source>
</evidence>
<feature type="domain" description="DUF218" evidence="2">
    <location>
        <begin position="58"/>
        <end position="177"/>
    </location>
</feature>
<sequence>MAAPPAMRRAARGAPSAPAIFLRGLLCGLLVCGAAWGIGFAWFFHDALRPAGPLPTADGIVALTGGQGRIEASLELLMQGHGRQLLISGVDAHATVAAVAARMQAPLPQDIRARVTLGRRATSTIGNADETADWARAHAIRSLIVVTAGYHIRRAMMEIGRTLPDVTLYPCPILPPALRHPWRAASLRLMATEYDKWLMASLGLARDMGRQTQTKA</sequence>
<keyword evidence="4" id="KW-1185">Reference proteome</keyword>
<dbReference type="InterPro" id="IPR014729">
    <property type="entry name" value="Rossmann-like_a/b/a_fold"/>
</dbReference>
<evidence type="ECO:0000259" key="2">
    <source>
        <dbReference type="Pfam" id="PF02698"/>
    </source>
</evidence>
<evidence type="ECO:0000313" key="4">
    <source>
        <dbReference type="Proteomes" id="UP000561066"/>
    </source>
</evidence>
<dbReference type="EMBL" id="JABEQH010000021">
    <property type="protein sequence ID" value="MBB2177063.1"/>
    <property type="molecule type" value="Genomic_DNA"/>
</dbReference>
<name>A0A7W4J9B4_9PROT</name>
<keyword evidence="1" id="KW-0812">Transmembrane</keyword>
<reference evidence="3 4" key="1">
    <citation type="submission" date="2020-04" db="EMBL/GenBank/DDBJ databases">
        <title>Description of novel Gluconacetobacter.</title>
        <authorList>
            <person name="Sombolestani A."/>
        </authorList>
    </citation>
    <scope>NUCLEOTIDE SEQUENCE [LARGE SCALE GENOMIC DNA]</scope>
    <source>
        <strain evidence="3 4">LMG 21312</strain>
    </source>
</reference>
<dbReference type="InterPro" id="IPR003848">
    <property type="entry name" value="DUF218"/>
</dbReference>
<dbReference type="AlphaFoldDB" id="A0A7W4J9B4"/>
<protein>
    <submittedName>
        <fullName evidence="3">YdcF family protein</fullName>
    </submittedName>
</protein>
<dbReference type="Proteomes" id="UP000561066">
    <property type="component" value="Unassembled WGS sequence"/>
</dbReference>
<comment type="caution">
    <text evidence="3">The sequence shown here is derived from an EMBL/GenBank/DDBJ whole genome shotgun (WGS) entry which is preliminary data.</text>
</comment>
<dbReference type="Pfam" id="PF02698">
    <property type="entry name" value="DUF218"/>
    <property type="match status" value="1"/>
</dbReference>
<organism evidence="3 4">
    <name type="scientific">Gluconacetobacter johannae</name>
    <dbReference type="NCBI Taxonomy" id="112140"/>
    <lineage>
        <taxon>Bacteria</taxon>
        <taxon>Pseudomonadati</taxon>
        <taxon>Pseudomonadota</taxon>
        <taxon>Alphaproteobacteria</taxon>
        <taxon>Acetobacterales</taxon>
        <taxon>Acetobacteraceae</taxon>
        <taxon>Gluconacetobacter</taxon>
    </lineage>
</organism>
<dbReference type="Gene3D" id="3.40.50.620">
    <property type="entry name" value="HUPs"/>
    <property type="match status" value="1"/>
</dbReference>
<dbReference type="CDD" id="cd06259">
    <property type="entry name" value="YdcF-like"/>
    <property type="match status" value="1"/>
</dbReference>
<dbReference type="RefSeq" id="WP_182944408.1">
    <property type="nucleotide sequence ID" value="NZ_JABEQH010000021.1"/>
</dbReference>
<evidence type="ECO:0000256" key="1">
    <source>
        <dbReference type="SAM" id="Phobius"/>
    </source>
</evidence>
<proteinExistence type="predicted"/>
<feature type="transmembrane region" description="Helical" evidence="1">
    <location>
        <begin position="20"/>
        <end position="44"/>
    </location>
</feature>
<keyword evidence="1" id="KW-1133">Transmembrane helix</keyword>